<feature type="transmembrane region" description="Helical" evidence="2">
    <location>
        <begin position="386"/>
        <end position="404"/>
    </location>
</feature>
<dbReference type="Pfam" id="PF24535">
    <property type="entry name" value="DUF7598"/>
    <property type="match status" value="1"/>
</dbReference>
<evidence type="ECO:0000256" key="2">
    <source>
        <dbReference type="SAM" id="Phobius"/>
    </source>
</evidence>
<keyword evidence="2" id="KW-0472">Membrane</keyword>
<dbReference type="PANTHER" id="PTHR39470:SF1">
    <property type="entry name" value="CHORISMATE SYNTHASE PROTEIN"/>
    <property type="match status" value="1"/>
</dbReference>
<protein>
    <recommendedName>
        <fullName evidence="3">DUF7598 domain-containing protein</fullName>
    </recommendedName>
</protein>
<feature type="transmembrane region" description="Helical" evidence="2">
    <location>
        <begin position="454"/>
        <end position="479"/>
    </location>
</feature>
<feature type="transmembrane region" description="Helical" evidence="2">
    <location>
        <begin position="121"/>
        <end position="143"/>
    </location>
</feature>
<feature type="domain" description="DUF7598" evidence="3">
    <location>
        <begin position="13"/>
        <end position="147"/>
    </location>
</feature>
<dbReference type="OrthoDB" id="4218123at2759"/>
<accession>A0A1L9VTA4</accession>
<dbReference type="RefSeq" id="XP_022403828.1">
    <property type="nucleotide sequence ID" value="XM_022549614.1"/>
</dbReference>
<feature type="transmembrane region" description="Helical" evidence="2">
    <location>
        <begin position="20"/>
        <end position="40"/>
    </location>
</feature>
<dbReference type="GeneID" id="34465874"/>
<evidence type="ECO:0000259" key="3">
    <source>
        <dbReference type="Pfam" id="PF24535"/>
    </source>
</evidence>
<sequence length="603" mass="65998">MKASWKARLAGPGYVILNGIRVINIITFLDIIAASAVMLVKISLTSGFFFFEAVTHAVTAGVSIFLLISELPWLRSYFDRDWPLLGHNSGFITLGIAMFMLGAGVLGNLNRKDMGQDHLGMTFWQIVLSAGILALVMSAINLVSSFVFADGEKGVTARQIRIYGAVAGQKGEIPRTGSHRTFRLSMKREDTLPIYSPQAGRKSPTDRNSTRFPLKIEKISSPPPNDAASSKYSRDDIKSLLIFFAPILIPRAINLYRDLRGTIASRQSPRHLPASANRALNALFFAITFFLLLSLPFNPRAPSPNIFTQTASRITTPTDIIFTRLARFRPENILTPADEALKAKFTTIVARKIYLRFGPEPLSQCHFCSFDHVGTYILYYLPFNTLLPHLLNMLIVGLVTSAPFAGRDAAGWRNKFTLAGLALAALDIYIVTTYDPIQYAPAIVRAGMAAPSDLYHQIGLLRPLLLTIFDSVCAGLIYLSATNRLFFEPPSQAEQVGQLVDMSLPTIAQASSKLHALSVTRNAVVRDKALKDHDDAYWRAVVSMNGENAGAGVVGNGDASIWEEEEVVRAMSQAMAGQGNVDLAKLGVNANEYVNGVTVALDE</sequence>
<feature type="region of interest" description="Disordered" evidence="1">
    <location>
        <begin position="195"/>
        <end position="231"/>
    </location>
</feature>
<keyword evidence="2" id="KW-0812">Transmembrane</keyword>
<feature type="transmembrane region" description="Helical" evidence="2">
    <location>
        <begin position="416"/>
        <end position="434"/>
    </location>
</feature>
<evidence type="ECO:0000313" key="4">
    <source>
        <dbReference type="EMBL" id="OJJ87139.1"/>
    </source>
</evidence>
<feature type="compositionally biased region" description="Basic and acidic residues" evidence="1">
    <location>
        <begin position="203"/>
        <end position="218"/>
    </location>
</feature>
<reference evidence="5" key="1">
    <citation type="journal article" date="2017" name="Genome Biol.">
        <title>Comparative genomics reveals high biological diversity and specific adaptations in the industrially and medically important fungal genus Aspergillus.</title>
        <authorList>
            <person name="de Vries R.P."/>
            <person name="Riley R."/>
            <person name="Wiebenga A."/>
            <person name="Aguilar-Osorio G."/>
            <person name="Amillis S."/>
            <person name="Uchima C.A."/>
            <person name="Anderluh G."/>
            <person name="Asadollahi M."/>
            <person name="Askin M."/>
            <person name="Barry K."/>
            <person name="Battaglia E."/>
            <person name="Bayram O."/>
            <person name="Benocci T."/>
            <person name="Braus-Stromeyer S.A."/>
            <person name="Caldana C."/>
            <person name="Canovas D."/>
            <person name="Cerqueira G.C."/>
            <person name="Chen F."/>
            <person name="Chen W."/>
            <person name="Choi C."/>
            <person name="Clum A."/>
            <person name="Dos Santos R.A."/>
            <person name="Damasio A.R."/>
            <person name="Diallinas G."/>
            <person name="Emri T."/>
            <person name="Fekete E."/>
            <person name="Flipphi M."/>
            <person name="Freyberg S."/>
            <person name="Gallo A."/>
            <person name="Gournas C."/>
            <person name="Habgood R."/>
            <person name="Hainaut M."/>
            <person name="Harispe M.L."/>
            <person name="Henrissat B."/>
            <person name="Hilden K.S."/>
            <person name="Hope R."/>
            <person name="Hossain A."/>
            <person name="Karabika E."/>
            <person name="Karaffa L."/>
            <person name="Karanyi Z."/>
            <person name="Krasevec N."/>
            <person name="Kuo A."/>
            <person name="Kusch H."/>
            <person name="LaButti K."/>
            <person name="Lagendijk E.L."/>
            <person name="Lapidus A."/>
            <person name="Levasseur A."/>
            <person name="Lindquist E."/>
            <person name="Lipzen A."/>
            <person name="Logrieco A.F."/>
            <person name="MacCabe A."/>
            <person name="Maekelae M.R."/>
            <person name="Malavazi I."/>
            <person name="Melin P."/>
            <person name="Meyer V."/>
            <person name="Mielnichuk N."/>
            <person name="Miskei M."/>
            <person name="Molnar A.P."/>
            <person name="Mule G."/>
            <person name="Ngan C.Y."/>
            <person name="Orejas M."/>
            <person name="Orosz E."/>
            <person name="Ouedraogo J.P."/>
            <person name="Overkamp K.M."/>
            <person name="Park H.-S."/>
            <person name="Perrone G."/>
            <person name="Piumi F."/>
            <person name="Punt P.J."/>
            <person name="Ram A.F."/>
            <person name="Ramon A."/>
            <person name="Rauscher S."/>
            <person name="Record E."/>
            <person name="Riano-Pachon D.M."/>
            <person name="Robert V."/>
            <person name="Roehrig J."/>
            <person name="Ruller R."/>
            <person name="Salamov A."/>
            <person name="Salih N.S."/>
            <person name="Samson R.A."/>
            <person name="Sandor E."/>
            <person name="Sanguinetti M."/>
            <person name="Schuetze T."/>
            <person name="Sepcic K."/>
            <person name="Shelest E."/>
            <person name="Sherlock G."/>
            <person name="Sophianopoulou V."/>
            <person name="Squina F.M."/>
            <person name="Sun H."/>
            <person name="Susca A."/>
            <person name="Todd R.B."/>
            <person name="Tsang A."/>
            <person name="Unkles S.E."/>
            <person name="van de Wiele N."/>
            <person name="van Rossen-Uffink D."/>
            <person name="Oliveira J.V."/>
            <person name="Vesth T.C."/>
            <person name="Visser J."/>
            <person name="Yu J.-H."/>
            <person name="Zhou M."/>
            <person name="Andersen M.R."/>
            <person name="Archer D.B."/>
            <person name="Baker S.E."/>
            <person name="Benoit I."/>
            <person name="Brakhage A.A."/>
            <person name="Braus G.H."/>
            <person name="Fischer R."/>
            <person name="Frisvad J.C."/>
            <person name="Goldman G.H."/>
            <person name="Houbraken J."/>
            <person name="Oakley B."/>
            <person name="Pocsi I."/>
            <person name="Scazzocchio C."/>
            <person name="Seiboth B."/>
            <person name="vanKuyk P.A."/>
            <person name="Wortman J."/>
            <person name="Dyer P.S."/>
            <person name="Grigoriev I.V."/>
        </authorList>
    </citation>
    <scope>NUCLEOTIDE SEQUENCE [LARGE SCALE GENOMIC DNA]</scope>
    <source>
        <strain evidence="5">CBS 516.65</strain>
    </source>
</reference>
<dbReference type="AlphaFoldDB" id="A0A1L9VTA4"/>
<keyword evidence="5" id="KW-1185">Reference proteome</keyword>
<feature type="transmembrane region" description="Helical" evidence="2">
    <location>
        <begin position="89"/>
        <end position="109"/>
    </location>
</feature>
<dbReference type="VEuPathDB" id="FungiDB:ASPGLDRAFT_72446"/>
<feature type="transmembrane region" description="Helical" evidence="2">
    <location>
        <begin position="47"/>
        <end position="69"/>
    </location>
</feature>
<proteinExistence type="predicted"/>
<organism evidence="4 5">
    <name type="scientific">Aspergillus glaucus CBS 516.65</name>
    <dbReference type="NCBI Taxonomy" id="1160497"/>
    <lineage>
        <taxon>Eukaryota</taxon>
        <taxon>Fungi</taxon>
        <taxon>Dikarya</taxon>
        <taxon>Ascomycota</taxon>
        <taxon>Pezizomycotina</taxon>
        <taxon>Eurotiomycetes</taxon>
        <taxon>Eurotiomycetidae</taxon>
        <taxon>Eurotiales</taxon>
        <taxon>Aspergillaceae</taxon>
        <taxon>Aspergillus</taxon>
        <taxon>Aspergillus subgen. Aspergillus</taxon>
    </lineage>
</organism>
<evidence type="ECO:0000313" key="5">
    <source>
        <dbReference type="Proteomes" id="UP000184300"/>
    </source>
</evidence>
<dbReference type="STRING" id="1160497.A0A1L9VTA4"/>
<name>A0A1L9VTA4_ASPGL</name>
<evidence type="ECO:0000256" key="1">
    <source>
        <dbReference type="SAM" id="MobiDB-lite"/>
    </source>
</evidence>
<dbReference type="Proteomes" id="UP000184300">
    <property type="component" value="Unassembled WGS sequence"/>
</dbReference>
<feature type="transmembrane region" description="Helical" evidence="2">
    <location>
        <begin position="279"/>
        <end position="297"/>
    </location>
</feature>
<dbReference type="PANTHER" id="PTHR39470">
    <property type="entry name" value="CHROMOSOME 10, WHOLE GENOME SHOTGUN SEQUENCE"/>
    <property type="match status" value="1"/>
</dbReference>
<gene>
    <name evidence="4" type="ORF">ASPGLDRAFT_72446</name>
</gene>
<dbReference type="InterPro" id="IPR056019">
    <property type="entry name" value="DUF7598"/>
</dbReference>
<dbReference type="EMBL" id="KV878891">
    <property type="protein sequence ID" value="OJJ87139.1"/>
    <property type="molecule type" value="Genomic_DNA"/>
</dbReference>
<keyword evidence="2" id="KW-1133">Transmembrane helix</keyword>